<dbReference type="EC" id="4.2.3.4" evidence="7 18"/>
<dbReference type="Pfam" id="PF24621">
    <property type="entry name" value="DHQS_C"/>
    <property type="match status" value="1"/>
</dbReference>
<dbReference type="Gene3D" id="1.20.1090.10">
    <property type="entry name" value="Dehydroquinate synthase-like - alpha domain"/>
    <property type="match status" value="1"/>
</dbReference>
<dbReference type="InterPro" id="IPR016037">
    <property type="entry name" value="DHQ_synth_AroB"/>
</dbReference>
<comment type="pathway">
    <text evidence="5 18">Metabolic intermediate biosynthesis; chorismate biosynthesis; chorismate from D-erythrose 4-phosphate and phosphoenolpyruvate: step 2/7.</text>
</comment>
<dbReference type="FunFam" id="3.40.50.1970:FF:000007">
    <property type="entry name" value="Pentafunctional AROM polypeptide"/>
    <property type="match status" value="1"/>
</dbReference>
<dbReference type="InterPro" id="IPR050071">
    <property type="entry name" value="Dehydroquinate_synthase"/>
</dbReference>
<evidence type="ECO:0000256" key="12">
    <source>
        <dbReference type="ARBA" id="ARBA00022741"/>
    </source>
</evidence>
<feature type="binding site" evidence="18">
    <location>
        <begin position="68"/>
        <end position="73"/>
    </location>
    <ligand>
        <name>NAD(+)</name>
        <dbReference type="ChEBI" id="CHEBI:57540"/>
    </ligand>
</feature>
<sequence>MEQVAVKTTSSSYNVYIGPVSLGAVKECAENPKKILLISDKTVYSLYGEQVKTLLGEIAPVECLVVESGEEAKSFEEYYRILTFALEKELDRSSMIAALGGGVVGDLAGFAAATFMRGIPFIQIPTTLLAHDSAVGGKTGINHPLGKNMIGAFHQPAGVFYDPQYLQTLSGGEIRSGMAEVIKHAMIADPLFLEWLQSDSKAVMAPDGQQLAYMIKKGIEIKAQIVSQDEKEKGIRAYLNFGHTLGHAIEAYMGYGRITHGDAVASGMLFAAWLSEKVLGADLNYTRLKEWFHSCSFPQPLVPEMKTEEFLPFMLKDKKAGAGKIIMVLLERIGAPVLYSFSREELQALLDRYRKEELN</sequence>
<feature type="binding site" evidence="18">
    <location>
        <begin position="102"/>
        <end position="106"/>
    </location>
    <ligand>
        <name>NAD(+)</name>
        <dbReference type="ChEBI" id="CHEBI:57540"/>
    </ligand>
</feature>
<feature type="binding site" evidence="18">
    <location>
        <position position="180"/>
    </location>
    <ligand>
        <name>Zn(2+)</name>
        <dbReference type="ChEBI" id="CHEBI:29105"/>
    </ligand>
</feature>
<evidence type="ECO:0000256" key="13">
    <source>
        <dbReference type="ARBA" id="ARBA00022833"/>
    </source>
</evidence>
<feature type="binding site" evidence="18">
    <location>
        <position position="147"/>
    </location>
    <ligand>
        <name>NAD(+)</name>
        <dbReference type="ChEBI" id="CHEBI:57540"/>
    </ligand>
</feature>
<keyword evidence="14 18" id="KW-0520">NAD</keyword>
<comment type="function">
    <text evidence="18">Catalyzes the conversion of 3-deoxy-D-arabino-heptulosonate 7-phosphate (DAHP) to dehydroquinate (DHQ).</text>
</comment>
<keyword evidence="11 18" id="KW-0479">Metal-binding</keyword>
<evidence type="ECO:0000256" key="1">
    <source>
        <dbReference type="ARBA" id="ARBA00001393"/>
    </source>
</evidence>
<dbReference type="NCBIfam" id="TIGR01357">
    <property type="entry name" value="aroB"/>
    <property type="match status" value="1"/>
</dbReference>
<dbReference type="InterPro" id="IPR030960">
    <property type="entry name" value="DHQS/DOIS_N"/>
</dbReference>
<evidence type="ECO:0000256" key="11">
    <source>
        <dbReference type="ARBA" id="ARBA00022723"/>
    </source>
</evidence>
<evidence type="ECO:0000313" key="21">
    <source>
        <dbReference type="EMBL" id="MTH52174.1"/>
    </source>
</evidence>
<dbReference type="InterPro" id="IPR030963">
    <property type="entry name" value="DHQ_synth_fam"/>
</dbReference>
<comment type="cofactor">
    <cofactor evidence="18">
        <name>Co(2+)</name>
        <dbReference type="ChEBI" id="CHEBI:48828"/>
    </cofactor>
    <cofactor evidence="18">
        <name>Zn(2+)</name>
        <dbReference type="ChEBI" id="CHEBI:29105"/>
    </cofactor>
    <text evidence="18">Binds 1 divalent metal cation per subunit. Can use either Co(2+) or Zn(2+).</text>
</comment>
<accession>A0A7X2S1V7</accession>
<dbReference type="GO" id="GO:0000166">
    <property type="term" value="F:nucleotide binding"/>
    <property type="evidence" value="ECO:0007669"/>
    <property type="project" value="UniProtKB-KW"/>
</dbReference>
<comment type="similarity">
    <text evidence="6 18">Belongs to the sugar phosphate cyclases superfamily. Dehydroquinate synthase family.</text>
</comment>
<evidence type="ECO:0000256" key="2">
    <source>
        <dbReference type="ARBA" id="ARBA00001911"/>
    </source>
</evidence>
<feature type="binding site" evidence="18">
    <location>
        <position position="243"/>
    </location>
    <ligand>
        <name>Zn(2+)</name>
        <dbReference type="ChEBI" id="CHEBI:29105"/>
    </ligand>
</feature>
<evidence type="ECO:0000256" key="15">
    <source>
        <dbReference type="ARBA" id="ARBA00023141"/>
    </source>
</evidence>
<dbReference type="GO" id="GO:0046872">
    <property type="term" value="F:metal ion binding"/>
    <property type="evidence" value="ECO:0007669"/>
    <property type="project" value="UniProtKB-KW"/>
</dbReference>
<dbReference type="GO" id="GO:0008652">
    <property type="term" value="P:amino acid biosynthetic process"/>
    <property type="evidence" value="ECO:0007669"/>
    <property type="project" value="UniProtKB-KW"/>
</dbReference>
<protein>
    <recommendedName>
        <fullName evidence="8 18">3-dehydroquinate synthase</fullName>
        <shortName evidence="18">DHQS</shortName>
        <ecNumber evidence="7 18">4.2.3.4</ecNumber>
    </recommendedName>
</protein>
<comment type="caution">
    <text evidence="21">The sequence shown here is derived from an EMBL/GenBank/DDBJ whole genome shotgun (WGS) entry which is preliminary data.</text>
</comment>
<keyword evidence="9 18" id="KW-0963">Cytoplasm</keyword>
<proteinExistence type="inferred from homology"/>
<evidence type="ECO:0000259" key="19">
    <source>
        <dbReference type="Pfam" id="PF01761"/>
    </source>
</evidence>
<dbReference type="SUPFAM" id="SSF56796">
    <property type="entry name" value="Dehydroquinate synthase-like"/>
    <property type="match status" value="1"/>
</dbReference>
<evidence type="ECO:0000256" key="18">
    <source>
        <dbReference type="HAMAP-Rule" id="MF_00110"/>
    </source>
</evidence>
<dbReference type="GO" id="GO:0005737">
    <property type="term" value="C:cytoplasm"/>
    <property type="evidence" value="ECO:0007669"/>
    <property type="project" value="UniProtKB-SubCell"/>
</dbReference>
<feature type="domain" description="3-dehydroquinate synthase N-terminal" evidence="19">
    <location>
        <begin position="64"/>
        <end position="175"/>
    </location>
</feature>
<dbReference type="RefSeq" id="WP_155110703.1">
    <property type="nucleotide sequence ID" value="NZ_WMIB01000001.1"/>
</dbReference>
<evidence type="ECO:0000256" key="4">
    <source>
        <dbReference type="ARBA" id="ARBA00004496"/>
    </source>
</evidence>
<name>A0A7X2S1V7_9BACI</name>
<keyword evidence="17 18" id="KW-0170">Cobalt</keyword>
<comment type="caution">
    <text evidence="18">Lacks conserved residue(s) required for the propagation of feature annotation.</text>
</comment>
<dbReference type="GO" id="GO:0009073">
    <property type="term" value="P:aromatic amino acid family biosynthetic process"/>
    <property type="evidence" value="ECO:0007669"/>
    <property type="project" value="UniProtKB-KW"/>
</dbReference>
<reference evidence="21 22" key="1">
    <citation type="journal article" date="2017" name="Int. J. Syst. Evol. Microbiol.">
        <title>Bacillus mangrovi sp. nov., isolated from a sediment sample from a mangrove forest.</title>
        <authorList>
            <person name="Gupta V."/>
            <person name="Singh P.K."/>
            <person name="Korpole S."/>
            <person name="Tanuku N.R.S."/>
            <person name="Pinnaka A.K."/>
        </authorList>
    </citation>
    <scope>NUCLEOTIDE SEQUENCE [LARGE SCALE GENOMIC DNA]</scope>
    <source>
        <strain evidence="21 22">KCTC 33872</strain>
    </source>
</reference>
<comment type="cofactor">
    <cofactor evidence="3">
        <name>Zn(2+)</name>
        <dbReference type="ChEBI" id="CHEBI:29105"/>
    </cofactor>
</comment>
<organism evidence="21 22">
    <name type="scientific">Metabacillus mangrovi</name>
    <dbReference type="NCBI Taxonomy" id="1491830"/>
    <lineage>
        <taxon>Bacteria</taxon>
        <taxon>Bacillati</taxon>
        <taxon>Bacillota</taxon>
        <taxon>Bacilli</taxon>
        <taxon>Bacillales</taxon>
        <taxon>Bacillaceae</taxon>
        <taxon>Metabacillus</taxon>
    </lineage>
</organism>
<feature type="binding site" evidence="18">
    <location>
        <position position="138"/>
    </location>
    <ligand>
        <name>NAD(+)</name>
        <dbReference type="ChEBI" id="CHEBI:57540"/>
    </ligand>
</feature>
<evidence type="ECO:0000256" key="3">
    <source>
        <dbReference type="ARBA" id="ARBA00001947"/>
    </source>
</evidence>
<dbReference type="PIRSF" id="PIRSF001455">
    <property type="entry name" value="DHQ_synth"/>
    <property type="match status" value="1"/>
</dbReference>
<dbReference type="CDD" id="cd08195">
    <property type="entry name" value="DHQS"/>
    <property type="match status" value="1"/>
</dbReference>
<dbReference type="PANTHER" id="PTHR43622:SF7">
    <property type="entry name" value="3-DEHYDROQUINATE SYNTHASE, CHLOROPLASTIC"/>
    <property type="match status" value="1"/>
</dbReference>
<dbReference type="Gene3D" id="3.40.50.1970">
    <property type="match status" value="1"/>
</dbReference>
<evidence type="ECO:0000256" key="6">
    <source>
        <dbReference type="ARBA" id="ARBA00005412"/>
    </source>
</evidence>
<dbReference type="Proteomes" id="UP000434639">
    <property type="component" value="Unassembled WGS sequence"/>
</dbReference>
<dbReference type="EMBL" id="WMIB01000001">
    <property type="protein sequence ID" value="MTH52174.1"/>
    <property type="molecule type" value="Genomic_DNA"/>
</dbReference>
<keyword evidence="16 18" id="KW-0456">Lyase</keyword>
<evidence type="ECO:0000256" key="17">
    <source>
        <dbReference type="ARBA" id="ARBA00023285"/>
    </source>
</evidence>
<dbReference type="AlphaFoldDB" id="A0A7X2S1V7"/>
<evidence type="ECO:0000256" key="5">
    <source>
        <dbReference type="ARBA" id="ARBA00004661"/>
    </source>
</evidence>
<evidence type="ECO:0000256" key="10">
    <source>
        <dbReference type="ARBA" id="ARBA00022605"/>
    </source>
</evidence>
<keyword evidence="13 18" id="KW-0862">Zinc</keyword>
<evidence type="ECO:0000256" key="7">
    <source>
        <dbReference type="ARBA" id="ARBA00013031"/>
    </source>
</evidence>
<comment type="subcellular location">
    <subcellularLocation>
        <location evidence="4 18">Cytoplasm</location>
    </subcellularLocation>
</comment>
<keyword evidence="22" id="KW-1185">Reference proteome</keyword>
<gene>
    <name evidence="18" type="primary">aroB</name>
    <name evidence="21" type="ORF">GKZ89_02060</name>
</gene>
<dbReference type="PANTHER" id="PTHR43622">
    <property type="entry name" value="3-DEHYDROQUINATE SYNTHASE"/>
    <property type="match status" value="1"/>
</dbReference>
<evidence type="ECO:0000256" key="8">
    <source>
        <dbReference type="ARBA" id="ARBA00017684"/>
    </source>
</evidence>
<comment type="cofactor">
    <cofactor evidence="2 18">
        <name>NAD(+)</name>
        <dbReference type="ChEBI" id="CHEBI:57540"/>
    </cofactor>
</comment>
<dbReference type="HAMAP" id="MF_00110">
    <property type="entry name" value="DHQ_synthase"/>
    <property type="match status" value="1"/>
</dbReference>
<feature type="binding site" evidence="18">
    <location>
        <begin position="126"/>
        <end position="127"/>
    </location>
    <ligand>
        <name>NAD(+)</name>
        <dbReference type="ChEBI" id="CHEBI:57540"/>
    </ligand>
</feature>
<evidence type="ECO:0000256" key="16">
    <source>
        <dbReference type="ARBA" id="ARBA00023239"/>
    </source>
</evidence>
<evidence type="ECO:0000256" key="9">
    <source>
        <dbReference type="ARBA" id="ARBA00022490"/>
    </source>
</evidence>
<dbReference type="GO" id="GO:0003856">
    <property type="term" value="F:3-dehydroquinate synthase activity"/>
    <property type="evidence" value="ECO:0007669"/>
    <property type="project" value="UniProtKB-UniRule"/>
</dbReference>
<dbReference type="InterPro" id="IPR056179">
    <property type="entry name" value="DHQS_C"/>
</dbReference>
<keyword evidence="15 18" id="KW-0057">Aromatic amino acid biosynthesis</keyword>
<keyword evidence="10 18" id="KW-0028">Amino-acid biosynthesis</keyword>
<keyword evidence="12 18" id="KW-0547">Nucleotide-binding</keyword>
<evidence type="ECO:0000313" key="22">
    <source>
        <dbReference type="Proteomes" id="UP000434639"/>
    </source>
</evidence>
<dbReference type="UniPathway" id="UPA00053">
    <property type="reaction ID" value="UER00085"/>
</dbReference>
<comment type="catalytic activity">
    <reaction evidence="1 18">
        <text>7-phospho-2-dehydro-3-deoxy-D-arabino-heptonate = 3-dehydroquinate + phosphate</text>
        <dbReference type="Rhea" id="RHEA:21968"/>
        <dbReference type="ChEBI" id="CHEBI:32364"/>
        <dbReference type="ChEBI" id="CHEBI:43474"/>
        <dbReference type="ChEBI" id="CHEBI:58394"/>
        <dbReference type="EC" id="4.2.3.4"/>
    </reaction>
</comment>
<evidence type="ECO:0000259" key="20">
    <source>
        <dbReference type="Pfam" id="PF24621"/>
    </source>
</evidence>
<dbReference type="Pfam" id="PF01761">
    <property type="entry name" value="DHQ_synthase"/>
    <property type="match status" value="1"/>
</dbReference>
<dbReference type="OrthoDB" id="9806583at2"/>
<dbReference type="GO" id="GO:0009423">
    <property type="term" value="P:chorismate biosynthetic process"/>
    <property type="evidence" value="ECO:0007669"/>
    <property type="project" value="UniProtKB-UniRule"/>
</dbReference>
<evidence type="ECO:0000256" key="14">
    <source>
        <dbReference type="ARBA" id="ARBA00023027"/>
    </source>
</evidence>
<feature type="domain" description="3-dehydroquinate synthase C-terminal" evidence="20">
    <location>
        <begin position="177"/>
        <end position="320"/>
    </location>
</feature>
<feature type="binding site" evidence="18">
    <location>
        <position position="260"/>
    </location>
    <ligand>
        <name>Zn(2+)</name>
        <dbReference type="ChEBI" id="CHEBI:29105"/>
    </ligand>
</feature>